<dbReference type="Proteomes" id="UP000218887">
    <property type="component" value="Unassembled WGS sequence"/>
</dbReference>
<comment type="caution">
    <text evidence="4">The sequence shown here is derived from an EMBL/GenBank/DDBJ whole genome shotgun (WGS) entry which is preliminary data.</text>
</comment>
<keyword evidence="1" id="KW-0812">Transmembrane</keyword>
<feature type="transmembrane region" description="Helical" evidence="1">
    <location>
        <begin position="69"/>
        <end position="86"/>
    </location>
</feature>
<dbReference type="EMBL" id="NPOA01000014">
    <property type="protein sequence ID" value="PAV28171.1"/>
    <property type="molecule type" value="Genomic_DNA"/>
</dbReference>
<dbReference type="Gene3D" id="3.40.140.10">
    <property type="entry name" value="Cytidine Deaminase, domain 2"/>
    <property type="match status" value="1"/>
</dbReference>
<keyword evidence="1" id="KW-1133">Transmembrane helix</keyword>
<gene>
    <name evidence="4" type="ORF">CIL05_17500</name>
</gene>
<dbReference type="AlphaFoldDB" id="A0A2A2I842"/>
<feature type="transmembrane region" description="Helical" evidence="1">
    <location>
        <begin position="93"/>
        <end position="115"/>
    </location>
</feature>
<dbReference type="Pfam" id="PF04002">
    <property type="entry name" value="RadC"/>
    <property type="match status" value="1"/>
</dbReference>
<accession>A0A2A2I842</accession>
<keyword evidence="5" id="KW-1185">Reference proteome</keyword>
<feature type="domain" description="RadC-like JAB" evidence="2">
    <location>
        <begin position="344"/>
        <end position="380"/>
    </location>
</feature>
<keyword evidence="1" id="KW-0472">Membrane</keyword>
<evidence type="ECO:0000313" key="5">
    <source>
        <dbReference type="Proteomes" id="UP000218887"/>
    </source>
</evidence>
<feature type="transmembrane region" description="Helical" evidence="1">
    <location>
        <begin position="121"/>
        <end position="139"/>
    </location>
</feature>
<sequence length="382" mass="43177">MRTKQHKLIFTILIIYTAMVLYFLFFGVGRSGAAVGNHEYQFNLIPNIISFRFPTISDLKYFPRGFFELGNFAGFIPFGILIPILYRCNFFRFISLFFLSILIIETVQMLTFLGSFDINDAIVNSLGAAVGFCAYKIGFRFKSIRKKLVVTVMSVVILSIGVIGFSDLLNKSFTKKEGPIIALNELESNRNVPMDKNLQSFEIEHEIIEPKINLYGSEGDNMEIFTYAFGGKDIVLSLNYGIPDNASDYDGKVIISVDGKEVATSPMDKEYRGPNSSETIMDKVNELTITIKGNVKLWDVTFNLYIYKIISALNICSQSKVLVYSKSKVITLDMTPRHRWKILINVTRRLVEAGKLLGIEVLNHLVVNSDNIFTSLKESGYI</sequence>
<protein>
    <recommendedName>
        <fullName evidence="6">VanZ-like domain-containing protein</fullName>
    </recommendedName>
</protein>
<name>A0A2A2I842_9BACI</name>
<dbReference type="OrthoDB" id="9804482at2"/>
<dbReference type="Pfam" id="PF04892">
    <property type="entry name" value="VanZ"/>
    <property type="match status" value="1"/>
</dbReference>
<reference evidence="4 5" key="1">
    <citation type="submission" date="2017-08" db="EMBL/GenBank/DDBJ databases">
        <title>Virgibacillus indicus sp. nov. and Virgibacillus profoundi sp. nov, two moderately halophilic bacteria isolated from marine sediment by using the Microfluidic Streak Plate.</title>
        <authorList>
            <person name="Xu B."/>
            <person name="Hu B."/>
            <person name="Wang J."/>
            <person name="Zhu Y."/>
            <person name="Huang L."/>
            <person name="Du W."/>
            <person name="Huang Y."/>
        </authorList>
    </citation>
    <scope>NUCLEOTIDE SEQUENCE [LARGE SCALE GENOMIC DNA]</scope>
    <source>
        <strain evidence="4 5">IO3-P3-H5</strain>
    </source>
</reference>
<proteinExistence type="predicted"/>
<organism evidence="4 5">
    <name type="scientific">Virgibacillus profundi</name>
    <dbReference type="NCBI Taxonomy" id="2024555"/>
    <lineage>
        <taxon>Bacteria</taxon>
        <taxon>Bacillati</taxon>
        <taxon>Bacillota</taxon>
        <taxon>Bacilli</taxon>
        <taxon>Bacillales</taxon>
        <taxon>Bacillaceae</taxon>
        <taxon>Virgibacillus</taxon>
    </lineage>
</organism>
<evidence type="ECO:0000259" key="2">
    <source>
        <dbReference type="Pfam" id="PF04002"/>
    </source>
</evidence>
<dbReference type="InterPro" id="IPR006976">
    <property type="entry name" value="VanZ-like"/>
</dbReference>
<evidence type="ECO:0000259" key="3">
    <source>
        <dbReference type="Pfam" id="PF04892"/>
    </source>
</evidence>
<feature type="transmembrane region" description="Helical" evidence="1">
    <location>
        <begin position="7"/>
        <end position="28"/>
    </location>
</feature>
<dbReference type="RefSeq" id="WP_095656844.1">
    <property type="nucleotide sequence ID" value="NZ_NPOA01000014.1"/>
</dbReference>
<feature type="domain" description="VanZ-like" evidence="3">
    <location>
        <begin position="14"/>
        <end position="137"/>
    </location>
</feature>
<evidence type="ECO:0000313" key="4">
    <source>
        <dbReference type="EMBL" id="PAV28171.1"/>
    </source>
</evidence>
<evidence type="ECO:0000256" key="1">
    <source>
        <dbReference type="SAM" id="Phobius"/>
    </source>
</evidence>
<dbReference type="InterPro" id="IPR025657">
    <property type="entry name" value="RadC_JAB"/>
</dbReference>
<evidence type="ECO:0008006" key="6">
    <source>
        <dbReference type="Google" id="ProtNLM"/>
    </source>
</evidence>
<feature type="transmembrane region" description="Helical" evidence="1">
    <location>
        <begin position="148"/>
        <end position="166"/>
    </location>
</feature>